<sequence>MDNKLGKDFKRIRKSKKLTLREVSERSGLSVSFLSQVERGNSSVTFTSLRKIAEALEVNINLFFEAEEGSPSIKKQSLKTSAVQPNFTYTSLVGNMEKPQFYPARIELKAGESHTTPYRHHGQEFVYVLEGELKVVLENHQETLYAHESLHIDSTEKHVWYNETDQPVILLVVSTNN</sequence>
<reference evidence="3 4" key="1">
    <citation type="submission" date="2021-01" db="EMBL/GenBank/DDBJ databases">
        <title>Genomic Encyclopedia of Type Strains, Phase IV (KMG-IV): sequencing the most valuable type-strain genomes for metagenomic binning, comparative biology and taxonomic classification.</title>
        <authorList>
            <person name="Goeker M."/>
        </authorList>
    </citation>
    <scope>NUCLEOTIDE SEQUENCE [LARGE SCALE GENOMIC DNA]</scope>
    <source>
        <strain evidence="3 4">DSM 24834</strain>
    </source>
</reference>
<dbReference type="Pfam" id="PF01381">
    <property type="entry name" value="HTH_3"/>
    <property type="match status" value="1"/>
</dbReference>
<dbReference type="PANTHER" id="PTHR46797">
    <property type="entry name" value="HTH-TYPE TRANSCRIPTIONAL REGULATOR"/>
    <property type="match status" value="1"/>
</dbReference>
<evidence type="ECO:0000259" key="2">
    <source>
        <dbReference type="PROSITE" id="PS50943"/>
    </source>
</evidence>
<dbReference type="InterPro" id="IPR010982">
    <property type="entry name" value="Lambda_DNA-bd_dom_sf"/>
</dbReference>
<dbReference type="InterPro" id="IPR050807">
    <property type="entry name" value="TransReg_Diox_bact_type"/>
</dbReference>
<dbReference type="CDD" id="cd00093">
    <property type="entry name" value="HTH_XRE"/>
    <property type="match status" value="1"/>
</dbReference>
<name>A0ABS2NHK9_9BACI</name>
<dbReference type="Pfam" id="PF07883">
    <property type="entry name" value="Cupin_2"/>
    <property type="match status" value="1"/>
</dbReference>
<dbReference type="Gene3D" id="1.10.260.40">
    <property type="entry name" value="lambda repressor-like DNA-binding domains"/>
    <property type="match status" value="1"/>
</dbReference>
<feature type="domain" description="HTH cro/C1-type" evidence="2">
    <location>
        <begin position="9"/>
        <end position="63"/>
    </location>
</feature>
<dbReference type="SUPFAM" id="SSF47413">
    <property type="entry name" value="lambda repressor-like DNA-binding domains"/>
    <property type="match status" value="1"/>
</dbReference>
<dbReference type="PROSITE" id="PS50943">
    <property type="entry name" value="HTH_CROC1"/>
    <property type="match status" value="1"/>
</dbReference>
<evidence type="ECO:0000313" key="3">
    <source>
        <dbReference type="EMBL" id="MBM7587254.1"/>
    </source>
</evidence>
<keyword evidence="4" id="KW-1185">Reference proteome</keyword>
<dbReference type="SUPFAM" id="SSF51182">
    <property type="entry name" value="RmlC-like cupins"/>
    <property type="match status" value="1"/>
</dbReference>
<dbReference type="CDD" id="cd02209">
    <property type="entry name" value="cupin_XRE_C"/>
    <property type="match status" value="1"/>
</dbReference>
<dbReference type="Gene3D" id="2.60.120.10">
    <property type="entry name" value="Jelly Rolls"/>
    <property type="match status" value="1"/>
</dbReference>
<dbReference type="RefSeq" id="WP_205174449.1">
    <property type="nucleotide sequence ID" value="NZ_JAFBDZ010000004.1"/>
</dbReference>
<evidence type="ECO:0000313" key="4">
    <source>
        <dbReference type="Proteomes" id="UP001646157"/>
    </source>
</evidence>
<dbReference type="EMBL" id="JAFBDZ010000004">
    <property type="protein sequence ID" value="MBM7587254.1"/>
    <property type="molecule type" value="Genomic_DNA"/>
</dbReference>
<evidence type="ECO:0000256" key="1">
    <source>
        <dbReference type="ARBA" id="ARBA00023125"/>
    </source>
</evidence>
<dbReference type="Proteomes" id="UP001646157">
    <property type="component" value="Unassembled WGS sequence"/>
</dbReference>
<dbReference type="InterPro" id="IPR001387">
    <property type="entry name" value="Cro/C1-type_HTH"/>
</dbReference>
<dbReference type="InterPro" id="IPR011051">
    <property type="entry name" value="RmlC_Cupin_sf"/>
</dbReference>
<gene>
    <name evidence="3" type="ORF">JOC86_003827</name>
</gene>
<dbReference type="PANTHER" id="PTHR46797:SF25">
    <property type="entry name" value="TRANSCRIPTIONAL REGULATOR"/>
    <property type="match status" value="1"/>
</dbReference>
<organism evidence="3 4">
    <name type="scientific">Rossellomorea pakistanensis</name>
    <dbReference type="NCBI Taxonomy" id="992288"/>
    <lineage>
        <taxon>Bacteria</taxon>
        <taxon>Bacillati</taxon>
        <taxon>Bacillota</taxon>
        <taxon>Bacilli</taxon>
        <taxon>Bacillales</taxon>
        <taxon>Bacillaceae</taxon>
        <taxon>Rossellomorea</taxon>
    </lineage>
</organism>
<comment type="caution">
    <text evidence="3">The sequence shown here is derived from an EMBL/GenBank/DDBJ whole genome shotgun (WGS) entry which is preliminary data.</text>
</comment>
<dbReference type="InterPro" id="IPR014710">
    <property type="entry name" value="RmlC-like_jellyroll"/>
</dbReference>
<keyword evidence="1" id="KW-0238">DNA-binding</keyword>
<dbReference type="InterPro" id="IPR013096">
    <property type="entry name" value="Cupin_2"/>
</dbReference>
<accession>A0ABS2NHK9</accession>
<dbReference type="SMART" id="SM00530">
    <property type="entry name" value="HTH_XRE"/>
    <property type="match status" value="1"/>
</dbReference>
<protein>
    <submittedName>
        <fullName evidence="3">Transcriptional regulator with XRE-family HTH domain</fullName>
    </submittedName>
</protein>
<proteinExistence type="predicted"/>